<protein>
    <recommendedName>
        <fullName evidence="7">EamA domain-containing protein</fullName>
    </recommendedName>
</protein>
<dbReference type="SUPFAM" id="SSF103481">
    <property type="entry name" value="Multidrug resistance efflux transporter EmrE"/>
    <property type="match status" value="2"/>
</dbReference>
<evidence type="ECO:0000256" key="6">
    <source>
        <dbReference type="SAM" id="Phobius"/>
    </source>
</evidence>
<feature type="transmembrane region" description="Helical" evidence="6">
    <location>
        <begin position="93"/>
        <end position="114"/>
    </location>
</feature>
<name>A0A2G8R8W3_9RHOB</name>
<dbReference type="InterPro" id="IPR037185">
    <property type="entry name" value="EmrE-like"/>
</dbReference>
<dbReference type="PANTHER" id="PTHR32322:SF2">
    <property type="entry name" value="EAMA DOMAIN-CONTAINING PROTEIN"/>
    <property type="match status" value="1"/>
</dbReference>
<feature type="domain" description="EamA" evidence="7">
    <location>
        <begin position="9"/>
        <end position="137"/>
    </location>
</feature>
<feature type="transmembrane region" description="Helical" evidence="6">
    <location>
        <begin position="66"/>
        <end position="87"/>
    </location>
</feature>
<feature type="transmembrane region" description="Helical" evidence="6">
    <location>
        <begin position="149"/>
        <end position="168"/>
    </location>
</feature>
<dbReference type="InterPro" id="IPR050638">
    <property type="entry name" value="AA-Vitamin_Transporters"/>
</dbReference>
<comment type="caution">
    <text evidence="8">The sequence shown here is derived from an EMBL/GenBank/DDBJ whole genome shotgun (WGS) entry which is preliminary data.</text>
</comment>
<evidence type="ECO:0000256" key="4">
    <source>
        <dbReference type="ARBA" id="ARBA00022989"/>
    </source>
</evidence>
<keyword evidence="5 6" id="KW-0472">Membrane</keyword>
<evidence type="ECO:0000259" key="7">
    <source>
        <dbReference type="Pfam" id="PF00892"/>
    </source>
</evidence>
<comment type="similarity">
    <text evidence="2">Belongs to the EamA transporter family.</text>
</comment>
<accession>A0A2G8R8W3</accession>
<comment type="subcellular location">
    <subcellularLocation>
        <location evidence="1">Membrane</location>
        <topology evidence="1">Multi-pass membrane protein</topology>
    </subcellularLocation>
</comment>
<dbReference type="Pfam" id="PF00892">
    <property type="entry name" value="EamA"/>
    <property type="match status" value="2"/>
</dbReference>
<feature type="transmembrane region" description="Helical" evidence="6">
    <location>
        <begin position="212"/>
        <end position="232"/>
    </location>
</feature>
<evidence type="ECO:0000256" key="5">
    <source>
        <dbReference type="ARBA" id="ARBA00023136"/>
    </source>
</evidence>
<feature type="transmembrane region" description="Helical" evidence="6">
    <location>
        <begin position="36"/>
        <end position="54"/>
    </location>
</feature>
<dbReference type="PANTHER" id="PTHR32322">
    <property type="entry name" value="INNER MEMBRANE TRANSPORTER"/>
    <property type="match status" value="1"/>
</dbReference>
<sequence>MKILTTAKIIFAMFLWAICYPLITMGIAYAPHLTFATMRAVMAGIILLGLALALGRPLPRCGKIWMTLAVIGFGATSLGYFGMFHAAEFVSPGIATVIGNTQPLLAAGLAGVVLGERLTVWGKLGLVLGFLGIVVIAAPRLFAGGQESYLTGIAYIVLAALGITVSNVMLKRIADTVDPLMAIGVQLLIGSIPLAVIAAMTEDVTLIQWSPGFLFALVGLAVFGSALVYVIWMSVLVEVPLNKANAFSFLVPVFGLTMGLLYYGESLGWPELIGSSLALAGVMIVTQKGIAQPALVGVAA</sequence>
<evidence type="ECO:0000313" key="8">
    <source>
        <dbReference type="EMBL" id="PIL18000.1"/>
    </source>
</evidence>
<evidence type="ECO:0000256" key="2">
    <source>
        <dbReference type="ARBA" id="ARBA00007362"/>
    </source>
</evidence>
<dbReference type="RefSeq" id="WP_245875794.1">
    <property type="nucleotide sequence ID" value="NZ_AWWI01000142.1"/>
</dbReference>
<keyword evidence="3 6" id="KW-0812">Transmembrane</keyword>
<organism evidence="8 9">
    <name type="scientific">Puniceibacterium antarcticum</name>
    <dbReference type="NCBI Taxonomy" id="1206336"/>
    <lineage>
        <taxon>Bacteria</taxon>
        <taxon>Pseudomonadati</taxon>
        <taxon>Pseudomonadota</taxon>
        <taxon>Alphaproteobacteria</taxon>
        <taxon>Rhodobacterales</taxon>
        <taxon>Paracoccaceae</taxon>
        <taxon>Puniceibacterium</taxon>
    </lineage>
</organism>
<reference evidence="8 9" key="1">
    <citation type="submission" date="2013-09" db="EMBL/GenBank/DDBJ databases">
        <title>Genome sequencing of Phaeobacter antarcticus sp. nov. SM1211.</title>
        <authorList>
            <person name="Zhang X.-Y."/>
            <person name="Liu C."/>
            <person name="Chen X.-L."/>
            <person name="Xie B.-B."/>
            <person name="Qin Q.-L."/>
            <person name="Rong J.-C."/>
            <person name="Zhang Y.-Z."/>
        </authorList>
    </citation>
    <scope>NUCLEOTIDE SEQUENCE [LARGE SCALE GENOMIC DNA]</scope>
    <source>
        <strain evidence="8 9">SM1211</strain>
    </source>
</reference>
<dbReference type="GO" id="GO:0016020">
    <property type="term" value="C:membrane"/>
    <property type="evidence" value="ECO:0007669"/>
    <property type="project" value="UniProtKB-SubCell"/>
</dbReference>
<keyword evidence="4 6" id="KW-1133">Transmembrane helix</keyword>
<dbReference type="InterPro" id="IPR000620">
    <property type="entry name" value="EamA_dom"/>
</dbReference>
<feature type="transmembrane region" description="Helical" evidence="6">
    <location>
        <begin position="9"/>
        <end position="30"/>
    </location>
</feature>
<feature type="transmembrane region" description="Helical" evidence="6">
    <location>
        <begin position="180"/>
        <end position="200"/>
    </location>
</feature>
<feature type="transmembrane region" description="Helical" evidence="6">
    <location>
        <begin position="126"/>
        <end position="143"/>
    </location>
</feature>
<keyword evidence="9" id="KW-1185">Reference proteome</keyword>
<evidence type="ECO:0000256" key="3">
    <source>
        <dbReference type="ARBA" id="ARBA00022692"/>
    </source>
</evidence>
<dbReference type="Proteomes" id="UP000231259">
    <property type="component" value="Unassembled WGS sequence"/>
</dbReference>
<gene>
    <name evidence="8" type="ORF">P775_22180</name>
</gene>
<proteinExistence type="inferred from homology"/>
<feature type="domain" description="EamA" evidence="7">
    <location>
        <begin position="151"/>
        <end position="286"/>
    </location>
</feature>
<feature type="transmembrane region" description="Helical" evidence="6">
    <location>
        <begin position="244"/>
        <end position="263"/>
    </location>
</feature>
<evidence type="ECO:0000313" key="9">
    <source>
        <dbReference type="Proteomes" id="UP000231259"/>
    </source>
</evidence>
<evidence type="ECO:0000256" key="1">
    <source>
        <dbReference type="ARBA" id="ARBA00004141"/>
    </source>
</evidence>
<dbReference type="EMBL" id="AWWI01000142">
    <property type="protein sequence ID" value="PIL18000.1"/>
    <property type="molecule type" value="Genomic_DNA"/>
</dbReference>
<dbReference type="AlphaFoldDB" id="A0A2G8R8W3"/>